<dbReference type="Gene3D" id="2.120.10.70">
    <property type="entry name" value="Fucose-specific lectin"/>
    <property type="match status" value="1"/>
</dbReference>
<gene>
    <name evidence="3" type="ORF">QBC41DRAFT_234693</name>
</gene>
<feature type="compositionally biased region" description="Low complexity" evidence="1">
    <location>
        <begin position="1"/>
        <end position="17"/>
    </location>
</feature>
<evidence type="ECO:0000313" key="4">
    <source>
        <dbReference type="Proteomes" id="UP001174997"/>
    </source>
</evidence>
<dbReference type="Proteomes" id="UP001174997">
    <property type="component" value="Unassembled WGS sequence"/>
</dbReference>
<proteinExistence type="predicted"/>
<keyword evidence="2" id="KW-1133">Transmembrane helix</keyword>
<keyword evidence="2" id="KW-0812">Transmembrane</keyword>
<feature type="transmembrane region" description="Helical" evidence="2">
    <location>
        <begin position="97"/>
        <end position="120"/>
    </location>
</feature>
<evidence type="ECO:0000256" key="1">
    <source>
        <dbReference type="SAM" id="MobiDB-lite"/>
    </source>
</evidence>
<name>A0AA40D4P6_9PEZI</name>
<protein>
    <recommendedName>
        <fullName evidence="5">Fucose-specific lectin</fullName>
    </recommendedName>
</protein>
<keyword evidence="4" id="KW-1185">Reference proteome</keyword>
<keyword evidence="2" id="KW-0472">Membrane</keyword>
<dbReference type="SUPFAM" id="SSF89372">
    <property type="entry name" value="Fucose-specific lectin"/>
    <property type="match status" value="1"/>
</dbReference>
<feature type="region of interest" description="Disordered" evidence="1">
    <location>
        <begin position="1"/>
        <end position="44"/>
    </location>
</feature>
<dbReference type="AlphaFoldDB" id="A0AA40D4P6"/>
<dbReference type="EMBL" id="JAULSY010000133">
    <property type="protein sequence ID" value="KAK0663020.1"/>
    <property type="molecule type" value="Genomic_DNA"/>
</dbReference>
<reference evidence="3" key="1">
    <citation type="submission" date="2023-06" db="EMBL/GenBank/DDBJ databases">
        <title>Genome-scale phylogeny and comparative genomics of the fungal order Sordariales.</title>
        <authorList>
            <consortium name="Lawrence Berkeley National Laboratory"/>
            <person name="Hensen N."/>
            <person name="Bonometti L."/>
            <person name="Westerberg I."/>
            <person name="Brannstrom I.O."/>
            <person name="Guillou S."/>
            <person name="Cros-Aarteil S."/>
            <person name="Calhoun S."/>
            <person name="Haridas S."/>
            <person name="Kuo A."/>
            <person name="Mondo S."/>
            <person name="Pangilinan J."/>
            <person name="Riley R."/>
            <person name="Labutti K."/>
            <person name="Andreopoulos B."/>
            <person name="Lipzen A."/>
            <person name="Chen C."/>
            <person name="Yanf M."/>
            <person name="Daum C."/>
            <person name="Ng V."/>
            <person name="Clum A."/>
            <person name="Steindorff A."/>
            <person name="Ohm R."/>
            <person name="Martin F."/>
            <person name="Silar P."/>
            <person name="Natvig D."/>
            <person name="Lalanne C."/>
            <person name="Gautier V."/>
            <person name="Ament-Velasquez S.L."/>
            <person name="Kruys A."/>
            <person name="Hutchinson M.I."/>
            <person name="Powell A.J."/>
            <person name="Barry K."/>
            <person name="Miller A.N."/>
            <person name="Grigoriev I.V."/>
            <person name="Debuchy R."/>
            <person name="Gladieux P."/>
            <person name="Thoren M.H."/>
            <person name="Johannesson H."/>
        </authorList>
    </citation>
    <scope>NUCLEOTIDE SEQUENCE</scope>
    <source>
        <strain evidence="3">CBS 307.81</strain>
    </source>
</reference>
<feature type="compositionally biased region" description="Basic and acidic residues" evidence="1">
    <location>
        <begin position="29"/>
        <end position="44"/>
    </location>
</feature>
<comment type="caution">
    <text evidence="3">The sequence shown here is derived from an EMBL/GenBank/DDBJ whole genome shotgun (WGS) entry which is preliminary data.</text>
</comment>
<evidence type="ECO:0000313" key="3">
    <source>
        <dbReference type="EMBL" id="KAK0663020.1"/>
    </source>
</evidence>
<accession>A0AA40D4P6</accession>
<evidence type="ECO:0008006" key="5">
    <source>
        <dbReference type="Google" id="ProtNLM"/>
    </source>
</evidence>
<sequence>MAHSTSSVQPSVQRSSPHPFDDQPGLEVVPHDNLPEVRPEEEPKFCLSPVQDQEQKIQLSEEFPEVIDDKVGLGVGSPASTEKGTLPVSKPYQRRKWYIIGGTASVVVAIIIGVTLGVVLSLKARNNDSTAAVNGTSGPQTIRPGSKLSAVGWRKADGDIERYLFYLDPQGQIRRSRSITRGNSTPTWEVLPGLDLEATNGTSLAATIALYGTEYNPQTELYYETDSKVFGAIFNEARQPNILIDNVSGGLNRGLTDLTMGTGARLAAYWPYLVTQHESGHIIQARQRLGDPSQDVLGSWSVQNLTIPAYEGGSLCIVPSTSNFSKITTSKGHGVIYQKPDQSIAIHFPEDGNNTVHHVPSDQLPEQLPDEYLFPPQAPMAAFALARNDNDDSNDLVNIYLIIKSYTGRFGVWLAENSSSWKEEWPDVFRKVDEDSDIACSSLAVTNSDWEGKEVPLAPDNVRCYFQRDGAVVEVGFGPSGWTEIGVVPIP</sequence>
<evidence type="ECO:0000256" key="2">
    <source>
        <dbReference type="SAM" id="Phobius"/>
    </source>
</evidence>
<organism evidence="3 4">
    <name type="scientific">Cercophora samala</name>
    <dbReference type="NCBI Taxonomy" id="330535"/>
    <lineage>
        <taxon>Eukaryota</taxon>
        <taxon>Fungi</taxon>
        <taxon>Dikarya</taxon>
        <taxon>Ascomycota</taxon>
        <taxon>Pezizomycotina</taxon>
        <taxon>Sordariomycetes</taxon>
        <taxon>Sordariomycetidae</taxon>
        <taxon>Sordariales</taxon>
        <taxon>Lasiosphaeriaceae</taxon>
        <taxon>Cercophora</taxon>
    </lineage>
</organism>